<dbReference type="Proteomes" id="UP001374535">
    <property type="component" value="Chromosome 7"/>
</dbReference>
<dbReference type="EMBL" id="CP144694">
    <property type="protein sequence ID" value="WVZ01800.1"/>
    <property type="molecule type" value="Genomic_DNA"/>
</dbReference>
<name>A0AAQ3N1M1_VIGMU</name>
<proteinExistence type="predicted"/>
<accession>A0AAQ3N1M1</accession>
<keyword evidence="1" id="KW-0812">Transmembrane</keyword>
<keyword evidence="1" id="KW-0472">Membrane</keyword>
<gene>
    <name evidence="2" type="ORF">V8G54_022606</name>
</gene>
<evidence type="ECO:0000313" key="2">
    <source>
        <dbReference type="EMBL" id="WVZ01800.1"/>
    </source>
</evidence>
<reference evidence="2 3" key="1">
    <citation type="journal article" date="2023" name="Life. Sci Alliance">
        <title>Evolutionary insights into 3D genome organization and epigenetic landscape of Vigna mungo.</title>
        <authorList>
            <person name="Junaid A."/>
            <person name="Singh B."/>
            <person name="Bhatia S."/>
        </authorList>
    </citation>
    <scope>NUCLEOTIDE SEQUENCE [LARGE SCALE GENOMIC DNA]</scope>
    <source>
        <strain evidence="2">Urdbean</strain>
    </source>
</reference>
<evidence type="ECO:0000313" key="3">
    <source>
        <dbReference type="Proteomes" id="UP001374535"/>
    </source>
</evidence>
<keyword evidence="1" id="KW-1133">Transmembrane helix</keyword>
<dbReference type="AlphaFoldDB" id="A0AAQ3N1M1"/>
<protein>
    <submittedName>
        <fullName evidence="2">Uncharacterized protein</fullName>
    </submittedName>
</protein>
<organism evidence="2 3">
    <name type="scientific">Vigna mungo</name>
    <name type="common">Black gram</name>
    <name type="synonym">Phaseolus mungo</name>
    <dbReference type="NCBI Taxonomy" id="3915"/>
    <lineage>
        <taxon>Eukaryota</taxon>
        <taxon>Viridiplantae</taxon>
        <taxon>Streptophyta</taxon>
        <taxon>Embryophyta</taxon>
        <taxon>Tracheophyta</taxon>
        <taxon>Spermatophyta</taxon>
        <taxon>Magnoliopsida</taxon>
        <taxon>eudicotyledons</taxon>
        <taxon>Gunneridae</taxon>
        <taxon>Pentapetalae</taxon>
        <taxon>rosids</taxon>
        <taxon>fabids</taxon>
        <taxon>Fabales</taxon>
        <taxon>Fabaceae</taxon>
        <taxon>Papilionoideae</taxon>
        <taxon>50 kb inversion clade</taxon>
        <taxon>NPAAA clade</taxon>
        <taxon>indigoferoid/millettioid clade</taxon>
        <taxon>Phaseoleae</taxon>
        <taxon>Vigna</taxon>
    </lineage>
</organism>
<keyword evidence="3" id="KW-1185">Reference proteome</keyword>
<feature type="transmembrane region" description="Helical" evidence="1">
    <location>
        <begin position="6"/>
        <end position="24"/>
    </location>
</feature>
<sequence>MEKIEITSIGVIMAVMILSSFGAAQSTDKILCYTLCKIKCAEEPIPEPNCLQNCEAHCKLSDPLYSCITSCHKSIAVKNAGAADLGNNLINTCMQECKKRF</sequence>
<evidence type="ECO:0000256" key="1">
    <source>
        <dbReference type="SAM" id="Phobius"/>
    </source>
</evidence>